<name>A0A5C6U081_9BURK</name>
<evidence type="ECO:0000313" key="2">
    <source>
        <dbReference type="Proteomes" id="UP000321832"/>
    </source>
</evidence>
<keyword evidence="2" id="KW-1185">Reference proteome</keyword>
<gene>
    <name evidence="1" type="ORF">FSC37_02125</name>
</gene>
<dbReference type="EMBL" id="VOPW01000001">
    <property type="protein sequence ID" value="TXC65341.1"/>
    <property type="molecule type" value="Genomic_DNA"/>
</dbReference>
<reference evidence="1 2" key="1">
    <citation type="submission" date="2019-08" db="EMBL/GenBank/DDBJ databases">
        <authorList>
            <person name="Khan S.A."/>
            <person name="Jeon C.O."/>
            <person name="Jeong S.E."/>
        </authorList>
    </citation>
    <scope>NUCLEOTIDE SEQUENCE [LARGE SCALE GENOMIC DNA]</scope>
    <source>
        <strain evidence="2">IMCC1728</strain>
    </source>
</reference>
<dbReference type="AlphaFoldDB" id="A0A5C6U081"/>
<sequence>MVETDSTSSASLPPGEQPALLDAVRALLQPLARLAVARGLTHATVDEMLRAAFVDVAHAAYPQLLEHRRVSRISAATGINRREVTRLVEARKTQPAPARSYPSEIFARWSTHSEYLDHDGRPKALPRLGTAPSFETLAQSVTRDMHPRSLLEELIRLGTAEHDETTDTVALNRAAFVPKGDEARMVGFMGANLGDHFNAAVDNVLAVGSEHFEQAIYADGLSDQSLAQLRELVTQHWQAMTNDWCRASRR</sequence>
<dbReference type="Pfam" id="PF20112">
    <property type="entry name" value="DUF6502"/>
    <property type="match status" value="1"/>
</dbReference>
<dbReference type="InterPro" id="IPR045445">
    <property type="entry name" value="DUF6502"/>
</dbReference>
<accession>A0A5C6U081</accession>
<evidence type="ECO:0000313" key="1">
    <source>
        <dbReference type="EMBL" id="TXC65341.1"/>
    </source>
</evidence>
<proteinExistence type="predicted"/>
<comment type="caution">
    <text evidence="1">The sequence shown here is derived from an EMBL/GenBank/DDBJ whole genome shotgun (WGS) entry which is preliminary data.</text>
</comment>
<dbReference type="Proteomes" id="UP000321832">
    <property type="component" value="Unassembled WGS sequence"/>
</dbReference>
<organism evidence="1 2">
    <name type="scientific">Piscinibacter aquaticus</name>
    <dbReference type="NCBI Taxonomy" id="392597"/>
    <lineage>
        <taxon>Bacteria</taxon>
        <taxon>Pseudomonadati</taxon>
        <taxon>Pseudomonadota</taxon>
        <taxon>Betaproteobacteria</taxon>
        <taxon>Burkholderiales</taxon>
        <taxon>Sphaerotilaceae</taxon>
        <taxon>Piscinibacter</taxon>
    </lineage>
</organism>
<protein>
    <submittedName>
        <fullName evidence="1">Uncharacterized protein</fullName>
    </submittedName>
</protein>